<name>B0KGB7_PSEPG</name>
<dbReference type="CDD" id="cd01646">
    <property type="entry name" value="RT_Bac_retron_I"/>
    <property type="match status" value="1"/>
</dbReference>
<comment type="similarity">
    <text evidence="1">Belongs to the bacterial reverse transcriptase family.</text>
</comment>
<dbReference type="SUPFAM" id="SSF56672">
    <property type="entry name" value="DNA/RNA polymerases"/>
    <property type="match status" value="1"/>
</dbReference>
<reference evidence="3 4" key="1">
    <citation type="submission" date="2008-01" db="EMBL/GenBank/DDBJ databases">
        <title>Complete sequence of Pseudomonas putida GB-1.</title>
        <authorList>
            <consortium name="US DOE Joint Genome Institute"/>
            <person name="Copeland A."/>
            <person name="Lucas S."/>
            <person name="Lapidus A."/>
            <person name="Barry K."/>
            <person name="Glavina del Rio T."/>
            <person name="Dalin E."/>
            <person name="Tice H."/>
            <person name="Pitluck S."/>
            <person name="Bruce D."/>
            <person name="Goodwin L."/>
            <person name="Chertkov O."/>
            <person name="Brettin T."/>
            <person name="Detter J.C."/>
            <person name="Han C."/>
            <person name="Kuske C.R."/>
            <person name="Schmutz J."/>
            <person name="Larimer F."/>
            <person name="Land M."/>
            <person name="Hauser L."/>
            <person name="Kyrpides N."/>
            <person name="Kim E."/>
            <person name="McCarthy J.K."/>
            <person name="Richardson P."/>
        </authorList>
    </citation>
    <scope>NUCLEOTIDE SEQUENCE [LARGE SCALE GENOMIC DNA]</scope>
    <source>
        <strain evidence="3 4">GB-1</strain>
    </source>
</reference>
<dbReference type="KEGG" id="ppg:PputGB1_1635"/>
<dbReference type="Proteomes" id="UP000002157">
    <property type="component" value="Chromosome"/>
</dbReference>
<dbReference type="InterPro" id="IPR043128">
    <property type="entry name" value="Rev_trsase/Diguanyl_cyclase"/>
</dbReference>
<keyword evidence="3" id="KW-0808">Transferase</keyword>
<evidence type="ECO:0000256" key="1">
    <source>
        <dbReference type="ARBA" id="ARBA00034120"/>
    </source>
</evidence>
<keyword evidence="3" id="KW-0695">RNA-directed DNA polymerase</keyword>
<evidence type="ECO:0000313" key="3">
    <source>
        <dbReference type="EMBL" id="ABY97538.1"/>
    </source>
</evidence>
<accession>B0KGB7</accession>
<evidence type="ECO:0000313" key="4">
    <source>
        <dbReference type="Proteomes" id="UP000002157"/>
    </source>
</evidence>
<dbReference type="HOGENOM" id="CLU_051311_0_0_6"/>
<proteinExistence type="inferred from homology"/>
<feature type="domain" description="Reverse transcriptase" evidence="2">
    <location>
        <begin position="46"/>
        <end position="296"/>
    </location>
</feature>
<dbReference type="InterPro" id="IPR051083">
    <property type="entry name" value="GrpII_Intron_Splice-Mob/Def"/>
</dbReference>
<dbReference type="RefSeq" id="WP_012271301.1">
    <property type="nucleotide sequence ID" value="NC_010322.1"/>
</dbReference>
<gene>
    <name evidence="3" type="ordered locus">PputGB1_1635</name>
</gene>
<evidence type="ECO:0000259" key="2">
    <source>
        <dbReference type="PROSITE" id="PS50878"/>
    </source>
</evidence>
<sequence length="478" mass="55345">MGRAIDATLYASGMITDTELFKRMFSHNELVFAYREKFKHSQAKGIDRINGFQYAARSEIELEVVSKKCRDGSFRFSPFLEKLKLKGRGKAPRVIGIPTVRDRVVLNQLHRYLAIIFPHTVPRNVASTYVRAVADDMRTCDPKLTWVCCTDIERFYDSINQQRLIRILKRKIKCNEAIDLIAHALQTPTVPKNTGRLQYRIFKQIHGVPQGLAISNLLAAIYMAEVDQDMISVPGIKYYRYVDDVLIYGEMGPVTAAYESLRRRLKLRGLSLHGRTSDKTHIGPIDQRFSYLGYEFKLPLITVRDSTFERFLQTVAAKVSDFKHNFNRRLEKHKYLNKERLVEIFYLELNEKITGAVSGNKRYGWIAYFNQITDELKLHQMDQAISRMVERVPVLGEGSPPPLKKLARAHYEIKYNPKGGYVRNYDVNVTSAQKLRFLEVRGRVDPSVPLTEDQISERYEAYVKFVLAKMHEDEGEIY</sequence>
<dbReference type="PANTHER" id="PTHR34047">
    <property type="entry name" value="NUCLEAR INTRON MATURASE 1, MITOCHONDRIAL-RELATED"/>
    <property type="match status" value="1"/>
</dbReference>
<keyword evidence="3" id="KW-0548">Nucleotidyltransferase</keyword>
<organism evidence="3 4">
    <name type="scientific">Pseudomonas putida (strain GB-1)</name>
    <dbReference type="NCBI Taxonomy" id="76869"/>
    <lineage>
        <taxon>Bacteria</taxon>
        <taxon>Pseudomonadati</taxon>
        <taxon>Pseudomonadota</taxon>
        <taxon>Gammaproteobacteria</taxon>
        <taxon>Pseudomonadales</taxon>
        <taxon>Pseudomonadaceae</taxon>
        <taxon>Pseudomonas</taxon>
    </lineage>
</organism>
<protein>
    <submittedName>
        <fullName evidence="3">RNA-directed DNA polymerase (Reverse transcriptase)</fullName>
    </submittedName>
</protein>
<dbReference type="InterPro" id="IPR000477">
    <property type="entry name" value="RT_dom"/>
</dbReference>
<dbReference type="PROSITE" id="PS50878">
    <property type="entry name" value="RT_POL"/>
    <property type="match status" value="1"/>
</dbReference>
<dbReference type="Pfam" id="PF00078">
    <property type="entry name" value="RVT_1"/>
    <property type="match status" value="1"/>
</dbReference>
<dbReference type="EMBL" id="CP000926">
    <property type="protein sequence ID" value="ABY97538.1"/>
    <property type="molecule type" value="Genomic_DNA"/>
</dbReference>
<dbReference type="PANTHER" id="PTHR34047:SF8">
    <property type="entry name" value="PROTEIN YKFC"/>
    <property type="match status" value="1"/>
</dbReference>
<dbReference type="Gene3D" id="3.30.70.270">
    <property type="match status" value="1"/>
</dbReference>
<dbReference type="GO" id="GO:0003964">
    <property type="term" value="F:RNA-directed DNA polymerase activity"/>
    <property type="evidence" value="ECO:0007669"/>
    <property type="project" value="UniProtKB-KW"/>
</dbReference>
<dbReference type="AlphaFoldDB" id="B0KGB7"/>
<dbReference type="InterPro" id="IPR043502">
    <property type="entry name" value="DNA/RNA_pol_sf"/>
</dbReference>
<dbReference type="eggNOG" id="COG3344">
    <property type="taxonomic scope" value="Bacteria"/>
</dbReference>